<dbReference type="STRING" id="320771.Cflav_PD0328"/>
<dbReference type="SUPFAM" id="SSF101874">
    <property type="entry name" value="YceI-like"/>
    <property type="match status" value="1"/>
</dbReference>
<dbReference type="PANTHER" id="PTHR34406:SF1">
    <property type="entry name" value="PROTEIN YCEI"/>
    <property type="match status" value="1"/>
</dbReference>
<dbReference type="AlphaFoldDB" id="B9XS64"/>
<feature type="chain" id="PRO_5002894614" evidence="1">
    <location>
        <begin position="28"/>
        <end position="223"/>
    </location>
</feature>
<organism evidence="3 4">
    <name type="scientific">Pedosphaera parvula (strain Ellin514)</name>
    <dbReference type="NCBI Taxonomy" id="320771"/>
    <lineage>
        <taxon>Bacteria</taxon>
        <taxon>Pseudomonadati</taxon>
        <taxon>Verrucomicrobiota</taxon>
        <taxon>Pedosphaerae</taxon>
        <taxon>Pedosphaerales</taxon>
        <taxon>Pedosphaeraceae</taxon>
        <taxon>Pedosphaera</taxon>
    </lineage>
</organism>
<keyword evidence="4" id="KW-1185">Reference proteome</keyword>
<sequence precursor="true">MKMSSFGISSVAAMAGAVLVLAASASAEEMVRYLGRPGSKVQIAGTSTIHDWTMDGQIIGGYMEFPKDVVLDSSQASSAGLKAGKVNAHVEASIPVHSVKSGKSGMDEVMQQAMDEKTYPKIQYHLTEMTFKEPHAAGSPLQFDTKGQLVVHGVTNTIALPVTIENVDKTKLKVVGTIPLKMTDYQVKPPAPSIGLGLIKTGDEVKISFEWMVAQPEKAVEAK</sequence>
<gene>
    <name evidence="3" type="ORF">Cflav_PD0328</name>
</gene>
<name>B9XS64_PEDPL</name>
<accession>B9XS64</accession>
<dbReference type="PANTHER" id="PTHR34406">
    <property type="entry name" value="PROTEIN YCEI"/>
    <property type="match status" value="1"/>
</dbReference>
<dbReference type="InterPro" id="IPR007372">
    <property type="entry name" value="Lipid/polyisoprenoid-bd_YceI"/>
</dbReference>
<feature type="domain" description="Lipid/polyisoprenoid-binding YceI-like" evidence="2">
    <location>
        <begin position="51"/>
        <end position="212"/>
    </location>
</feature>
<evidence type="ECO:0000256" key="1">
    <source>
        <dbReference type="SAM" id="SignalP"/>
    </source>
</evidence>
<dbReference type="Gene3D" id="2.40.128.110">
    <property type="entry name" value="Lipid/polyisoprenoid-binding, YceI-like"/>
    <property type="match status" value="1"/>
</dbReference>
<keyword evidence="1" id="KW-0732">Signal</keyword>
<dbReference type="RefSeq" id="WP_007418647.1">
    <property type="nucleotide sequence ID" value="NZ_ABOX02000074.1"/>
</dbReference>
<protein>
    <submittedName>
        <fullName evidence="3">YceI family protein</fullName>
    </submittedName>
</protein>
<evidence type="ECO:0000313" key="4">
    <source>
        <dbReference type="Proteomes" id="UP000003688"/>
    </source>
</evidence>
<comment type="caution">
    <text evidence="3">The sequence shown here is derived from an EMBL/GenBank/DDBJ whole genome shotgun (WGS) entry which is preliminary data.</text>
</comment>
<dbReference type="SMART" id="SM00867">
    <property type="entry name" value="YceI"/>
    <property type="match status" value="1"/>
</dbReference>
<proteinExistence type="predicted"/>
<dbReference type="InterPro" id="IPR036761">
    <property type="entry name" value="TTHA0802/YceI-like_sf"/>
</dbReference>
<evidence type="ECO:0000313" key="3">
    <source>
        <dbReference type="EMBL" id="EEF57319.1"/>
    </source>
</evidence>
<feature type="signal peptide" evidence="1">
    <location>
        <begin position="1"/>
        <end position="27"/>
    </location>
</feature>
<dbReference type="Proteomes" id="UP000003688">
    <property type="component" value="Unassembled WGS sequence"/>
</dbReference>
<dbReference type="OrthoDB" id="194264at2"/>
<dbReference type="EMBL" id="ABOX02000074">
    <property type="protein sequence ID" value="EEF57319.1"/>
    <property type="molecule type" value="Genomic_DNA"/>
</dbReference>
<reference evidence="3 4" key="1">
    <citation type="journal article" date="2011" name="J. Bacteriol.">
        <title>Genome sequence of 'Pedosphaera parvula' Ellin514, an aerobic Verrucomicrobial isolate from pasture soil.</title>
        <authorList>
            <person name="Kant R."/>
            <person name="van Passel M.W."/>
            <person name="Sangwan P."/>
            <person name="Palva A."/>
            <person name="Lucas S."/>
            <person name="Copeland A."/>
            <person name="Lapidus A."/>
            <person name="Glavina Del Rio T."/>
            <person name="Dalin E."/>
            <person name="Tice H."/>
            <person name="Bruce D."/>
            <person name="Goodwin L."/>
            <person name="Pitluck S."/>
            <person name="Chertkov O."/>
            <person name="Larimer F.W."/>
            <person name="Land M.L."/>
            <person name="Hauser L."/>
            <person name="Brettin T.S."/>
            <person name="Detter J.C."/>
            <person name="Han S."/>
            <person name="de Vos W.M."/>
            <person name="Janssen P.H."/>
            <person name="Smidt H."/>
        </authorList>
    </citation>
    <scope>NUCLEOTIDE SEQUENCE [LARGE SCALE GENOMIC DNA]</scope>
    <source>
        <strain evidence="3 4">Ellin514</strain>
    </source>
</reference>
<evidence type="ECO:0000259" key="2">
    <source>
        <dbReference type="SMART" id="SM00867"/>
    </source>
</evidence>
<dbReference type="Pfam" id="PF04264">
    <property type="entry name" value="YceI"/>
    <property type="match status" value="1"/>
</dbReference>